<gene>
    <name evidence="9" type="ORF">AB3G37_08140</name>
</gene>
<keyword evidence="9" id="KW-0808">Transferase</keyword>
<comment type="similarity">
    <text evidence="2">Belongs to the acyltransferase 3 family.</text>
</comment>
<evidence type="ECO:0000256" key="3">
    <source>
        <dbReference type="ARBA" id="ARBA00022475"/>
    </source>
</evidence>
<feature type="transmembrane region" description="Helical" evidence="7">
    <location>
        <begin position="320"/>
        <end position="338"/>
    </location>
</feature>
<dbReference type="Pfam" id="PF01757">
    <property type="entry name" value="Acyl_transf_3"/>
    <property type="match status" value="1"/>
</dbReference>
<dbReference type="EMBL" id="CP165628">
    <property type="protein sequence ID" value="XDU74842.1"/>
    <property type="molecule type" value="Genomic_DNA"/>
</dbReference>
<comment type="subcellular location">
    <subcellularLocation>
        <location evidence="1">Cell membrane</location>
        <topology evidence="1">Multi-pass membrane protein</topology>
    </subcellularLocation>
</comment>
<dbReference type="GO" id="GO:0016413">
    <property type="term" value="F:O-acetyltransferase activity"/>
    <property type="evidence" value="ECO:0007669"/>
    <property type="project" value="TreeGrafter"/>
</dbReference>
<dbReference type="InterPro" id="IPR002656">
    <property type="entry name" value="Acyl_transf_3_dom"/>
</dbReference>
<evidence type="ECO:0000256" key="7">
    <source>
        <dbReference type="SAM" id="Phobius"/>
    </source>
</evidence>
<organism evidence="9">
    <name type="scientific">Rouxiella sp. WC2420</name>
    <dbReference type="NCBI Taxonomy" id="3234145"/>
    <lineage>
        <taxon>Bacteria</taxon>
        <taxon>Pseudomonadati</taxon>
        <taxon>Pseudomonadota</taxon>
        <taxon>Gammaproteobacteria</taxon>
        <taxon>Enterobacterales</taxon>
        <taxon>Yersiniaceae</taxon>
        <taxon>Rouxiella</taxon>
    </lineage>
</organism>
<feature type="transmembrane region" description="Helical" evidence="7">
    <location>
        <begin position="279"/>
        <end position="299"/>
    </location>
</feature>
<keyword evidence="5 7" id="KW-1133">Transmembrane helix</keyword>
<evidence type="ECO:0000259" key="8">
    <source>
        <dbReference type="Pfam" id="PF01757"/>
    </source>
</evidence>
<dbReference type="PANTHER" id="PTHR40074:SF2">
    <property type="entry name" value="O-ACETYLTRANSFERASE WECH"/>
    <property type="match status" value="1"/>
</dbReference>
<evidence type="ECO:0000256" key="1">
    <source>
        <dbReference type="ARBA" id="ARBA00004651"/>
    </source>
</evidence>
<keyword evidence="3" id="KW-1003">Cell membrane</keyword>
<feature type="transmembrane region" description="Helical" evidence="7">
    <location>
        <begin position="223"/>
        <end position="242"/>
    </location>
</feature>
<name>A0AB39W047_9GAMM</name>
<feature type="transmembrane region" description="Helical" evidence="7">
    <location>
        <begin position="190"/>
        <end position="211"/>
    </location>
</feature>
<feature type="transmembrane region" description="Helical" evidence="7">
    <location>
        <begin position="84"/>
        <end position="104"/>
    </location>
</feature>
<proteinExistence type="inferred from homology"/>
<keyword evidence="4 7" id="KW-0812">Transmembrane</keyword>
<evidence type="ECO:0000256" key="5">
    <source>
        <dbReference type="ARBA" id="ARBA00022989"/>
    </source>
</evidence>
<evidence type="ECO:0000256" key="6">
    <source>
        <dbReference type="ARBA" id="ARBA00023136"/>
    </source>
</evidence>
<feature type="domain" description="Acyltransferase 3" evidence="8">
    <location>
        <begin position="50"/>
        <end position="363"/>
    </location>
</feature>
<evidence type="ECO:0000256" key="2">
    <source>
        <dbReference type="ARBA" id="ARBA00007400"/>
    </source>
</evidence>
<dbReference type="GO" id="GO:0009246">
    <property type="term" value="P:enterobacterial common antigen biosynthetic process"/>
    <property type="evidence" value="ECO:0007669"/>
    <property type="project" value="TreeGrafter"/>
</dbReference>
<feature type="transmembrane region" description="Helical" evidence="7">
    <location>
        <begin position="124"/>
        <end position="142"/>
    </location>
</feature>
<protein>
    <submittedName>
        <fullName evidence="9">Acyltransferase family protein</fullName>
    </submittedName>
</protein>
<feature type="transmembrane region" description="Helical" evidence="7">
    <location>
        <begin position="350"/>
        <end position="367"/>
    </location>
</feature>
<dbReference type="GO" id="GO:0005886">
    <property type="term" value="C:plasma membrane"/>
    <property type="evidence" value="ECO:0007669"/>
    <property type="project" value="UniProtKB-SubCell"/>
</dbReference>
<reference evidence="9" key="1">
    <citation type="submission" date="2024-07" db="EMBL/GenBank/DDBJ databases">
        <authorList>
            <person name="Biller S.J."/>
        </authorList>
    </citation>
    <scope>NUCLEOTIDE SEQUENCE</scope>
    <source>
        <strain evidence="9">WC2420</strain>
    </source>
</reference>
<accession>A0AB39W047</accession>
<keyword evidence="9" id="KW-0012">Acyltransferase</keyword>
<sequence length="375" mass="43159">MLFAAQFFEKICAVFFENTISQGNCTFNSVESYAYLLFINNLADYKIVKNNSIDSVKLLFSITVVIMHGFLLDVRHPSYLTGLLTNGFFITAVPFYFIVSGYLFYKTIIKCHVKKWYVHIIRTYLIWSTVYAYTLLNIIQLTDASPSRKFYLILRAELTGVVHLWFIPSLITASLLCYLLRGVIEQKTKVVIVIIALIWLLGVALNWRLLLIHSLNCFWYKNGFFYGAPMFFLGFIFSRHETTILSRVVDFKKWITFSALLIIAESLITTSVINSLEGALANSMDMMMTTPLLSSFVFIGCMKKPGLRILNGMERLLSTFIYYSHILFLGLILWFFSAVNMPWSNLTRDMVITGFALVLIFIIGLVFKNKVRQII</sequence>
<feature type="transmembrane region" description="Helical" evidence="7">
    <location>
        <begin position="254"/>
        <end position="273"/>
    </location>
</feature>
<evidence type="ECO:0000313" key="9">
    <source>
        <dbReference type="EMBL" id="XDU74842.1"/>
    </source>
</evidence>
<feature type="transmembrane region" description="Helical" evidence="7">
    <location>
        <begin position="55"/>
        <end position="72"/>
    </location>
</feature>
<evidence type="ECO:0000256" key="4">
    <source>
        <dbReference type="ARBA" id="ARBA00022692"/>
    </source>
</evidence>
<dbReference type="RefSeq" id="WP_369790917.1">
    <property type="nucleotide sequence ID" value="NZ_CP165628.1"/>
</dbReference>
<dbReference type="PANTHER" id="PTHR40074">
    <property type="entry name" value="O-ACETYLTRANSFERASE WECH"/>
    <property type="match status" value="1"/>
</dbReference>
<feature type="transmembrane region" description="Helical" evidence="7">
    <location>
        <begin position="162"/>
        <end position="183"/>
    </location>
</feature>
<keyword evidence="6 7" id="KW-0472">Membrane</keyword>
<dbReference type="AlphaFoldDB" id="A0AB39W047"/>